<feature type="region of interest" description="Disordered" evidence="1">
    <location>
        <begin position="247"/>
        <end position="294"/>
    </location>
</feature>
<reference evidence="2" key="1">
    <citation type="submission" date="2023-07" db="EMBL/GenBank/DDBJ databases">
        <authorList>
            <consortium name="AG Swart"/>
            <person name="Singh M."/>
            <person name="Singh A."/>
            <person name="Seah K."/>
            <person name="Emmerich C."/>
        </authorList>
    </citation>
    <scope>NUCLEOTIDE SEQUENCE</scope>
    <source>
        <strain evidence="2">DP1</strain>
    </source>
</reference>
<gene>
    <name evidence="2" type="ORF">ECRASSUSDP1_LOCUS2605</name>
</gene>
<dbReference type="EMBL" id="CAMPGE010002491">
    <property type="protein sequence ID" value="CAI2361294.1"/>
    <property type="molecule type" value="Genomic_DNA"/>
</dbReference>
<dbReference type="InterPro" id="IPR010736">
    <property type="entry name" value="SHIPPO-rpt"/>
</dbReference>
<feature type="compositionally biased region" description="Basic residues" evidence="1">
    <location>
        <begin position="268"/>
        <end position="280"/>
    </location>
</feature>
<proteinExistence type="predicted"/>
<dbReference type="AlphaFoldDB" id="A0AAD1U905"/>
<feature type="region of interest" description="Disordered" evidence="1">
    <location>
        <begin position="138"/>
        <end position="161"/>
    </location>
</feature>
<keyword evidence="3" id="KW-1185">Reference proteome</keyword>
<evidence type="ECO:0000313" key="3">
    <source>
        <dbReference type="Proteomes" id="UP001295684"/>
    </source>
</evidence>
<dbReference type="PANTHER" id="PTHR21580">
    <property type="entry name" value="SHIPPO-1-RELATED"/>
    <property type="match status" value="1"/>
</dbReference>
<name>A0AAD1U905_EUPCR</name>
<feature type="region of interest" description="Disordered" evidence="1">
    <location>
        <begin position="556"/>
        <end position="577"/>
    </location>
</feature>
<feature type="compositionally biased region" description="Polar residues" evidence="1">
    <location>
        <begin position="380"/>
        <end position="390"/>
    </location>
</feature>
<evidence type="ECO:0000256" key="1">
    <source>
        <dbReference type="SAM" id="MobiDB-lite"/>
    </source>
</evidence>
<feature type="region of interest" description="Disordered" evidence="1">
    <location>
        <begin position="371"/>
        <end position="390"/>
    </location>
</feature>
<evidence type="ECO:0000313" key="2">
    <source>
        <dbReference type="EMBL" id="CAI2361294.1"/>
    </source>
</evidence>
<dbReference type="Pfam" id="PF07004">
    <property type="entry name" value="SHIPPO-rpt"/>
    <property type="match status" value="3"/>
</dbReference>
<sequence>MSFNIFCSERKTEFWKDNTPNVVAPGTYDPQQPNGKGEEFGKVATAPFNSLKERDATELVDNKPGPGTYQANYVVNENRVSSANQSNSFHTKVARFAPIAPGSTVYNTASSFYNPGPGSYFKKIEWNQKPDLLKKKDKYKKKMHKSMVVPPKSKPPSIPMRKLPANSYSGKNGDIPGPANYNPDDKATKTHNRVIDFSKREKKREIFSDPTISNPGPGVYNHKEFIGEETEKDRAVTAKSSMFKSKVPNCKGTKDDNGIPGPGSYIDKKKKKSLHVRSHSYRVDPNGRGFMTSTKRNGHWDNILETPYMKGTNIISGVDPGRNPTKYAFDSTEARNCLKKNSKVHSPGPGQYIDMSSAHFLANKTQTVPLGQERAKSPKGNKTNHFSTKSTRFSDGFFKAKEGPGPGEYSSKASETNKEIGILTNAQKSKKGKEWSVFRSTTNRFHEPNLAQKLQNSNSQYADLDIYNVKRPNTISHPKSMMPHAVGIGFSATSPRFPYNKGFHGQNFKNVYPNEPNYDSEFDNMGSEVKNLKRLAQKADKRRGKIKQNHQIKRYLDHDTPGPGDYNLSDKRPKSFSHSFGAGRRQFGNYVAGKGTNNGVGPGSYISTDCIMIKKSYAIRG</sequence>
<accession>A0AAD1U905</accession>
<protein>
    <submittedName>
        <fullName evidence="2">Uncharacterized protein</fullName>
    </submittedName>
</protein>
<dbReference type="InterPro" id="IPR051291">
    <property type="entry name" value="CIMAP"/>
</dbReference>
<dbReference type="Proteomes" id="UP001295684">
    <property type="component" value="Unassembled WGS sequence"/>
</dbReference>
<feature type="region of interest" description="Disordered" evidence="1">
    <location>
        <begin position="395"/>
        <end position="414"/>
    </location>
</feature>
<comment type="caution">
    <text evidence="2">The sequence shown here is derived from an EMBL/GenBank/DDBJ whole genome shotgun (WGS) entry which is preliminary data.</text>
</comment>
<organism evidence="2 3">
    <name type="scientific">Euplotes crassus</name>
    <dbReference type="NCBI Taxonomy" id="5936"/>
    <lineage>
        <taxon>Eukaryota</taxon>
        <taxon>Sar</taxon>
        <taxon>Alveolata</taxon>
        <taxon>Ciliophora</taxon>
        <taxon>Intramacronucleata</taxon>
        <taxon>Spirotrichea</taxon>
        <taxon>Hypotrichia</taxon>
        <taxon>Euplotida</taxon>
        <taxon>Euplotidae</taxon>
        <taxon>Moneuplotes</taxon>
    </lineage>
</organism>